<feature type="transmembrane region" description="Helical" evidence="5">
    <location>
        <begin position="478"/>
        <end position="495"/>
    </location>
</feature>
<comment type="similarity">
    <text evidence="1 4">Belongs to the UDP-glycosyltransferase family.</text>
</comment>
<dbReference type="Pfam" id="PF00201">
    <property type="entry name" value="UDPGT"/>
    <property type="match status" value="1"/>
</dbReference>
<dbReference type="PANTHER" id="PTHR48043:SF145">
    <property type="entry name" value="FI06409P-RELATED"/>
    <property type="match status" value="1"/>
</dbReference>
<accession>A0A6J1L932</accession>
<dbReference type="EC" id="2.4.1.17" evidence="5"/>
<evidence type="ECO:0000313" key="7">
    <source>
        <dbReference type="RefSeq" id="XP_023159675.2"/>
    </source>
</evidence>
<dbReference type="GeneID" id="111591964"/>
<keyword evidence="5" id="KW-1133">Transmembrane helix</keyword>
<dbReference type="SUPFAM" id="SSF53756">
    <property type="entry name" value="UDP-Glycosyltransferase/glycogen phosphorylase"/>
    <property type="match status" value="1"/>
</dbReference>
<dbReference type="GO" id="GO:0016020">
    <property type="term" value="C:membrane"/>
    <property type="evidence" value="ECO:0007669"/>
    <property type="project" value="UniProtKB-SubCell"/>
</dbReference>
<keyword evidence="3 4" id="KW-0808">Transferase</keyword>
<protein>
    <recommendedName>
        <fullName evidence="5">UDP-glucuronosyltransferase</fullName>
        <ecNumber evidence="5">2.4.1.17</ecNumber>
    </recommendedName>
</protein>
<comment type="subcellular location">
    <subcellularLocation>
        <location evidence="5">Membrane</location>
        <topology evidence="5">Single-pass membrane protein</topology>
    </subcellularLocation>
</comment>
<dbReference type="Proteomes" id="UP000504633">
    <property type="component" value="Unplaced"/>
</dbReference>
<evidence type="ECO:0000256" key="2">
    <source>
        <dbReference type="ARBA" id="ARBA00022676"/>
    </source>
</evidence>
<dbReference type="OrthoDB" id="5835829at2759"/>
<dbReference type="InterPro" id="IPR050271">
    <property type="entry name" value="UDP-glycosyltransferase"/>
</dbReference>
<keyword evidence="5" id="KW-0472">Membrane</keyword>
<evidence type="ECO:0000256" key="4">
    <source>
        <dbReference type="RuleBase" id="RU003718"/>
    </source>
</evidence>
<dbReference type="CTD" id="33993"/>
<dbReference type="PANTHER" id="PTHR48043">
    <property type="entry name" value="EG:EG0003.4 PROTEIN-RELATED"/>
    <property type="match status" value="1"/>
</dbReference>
<keyword evidence="5" id="KW-0812">Transmembrane</keyword>
<proteinExistence type="inferred from homology"/>
<dbReference type="GO" id="GO:0015020">
    <property type="term" value="F:glucuronosyltransferase activity"/>
    <property type="evidence" value="ECO:0007669"/>
    <property type="project" value="UniProtKB-EC"/>
</dbReference>
<dbReference type="InterPro" id="IPR035595">
    <property type="entry name" value="UDP_glycos_trans_CS"/>
</dbReference>
<organism evidence="6 7">
    <name type="scientific">Drosophila hydei</name>
    <name type="common">Fruit fly</name>
    <dbReference type="NCBI Taxonomy" id="7224"/>
    <lineage>
        <taxon>Eukaryota</taxon>
        <taxon>Metazoa</taxon>
        <taxon>Ecdysozoa</taxon>
        <taxon>Arthropoda</taxon>
        <taxon>Hexapoda</taxon>
        <taxon>Insecta</taxon>
        <taxon>Pterygota</taxon>
        <taxon>Neoptera</taxon>
        <taxon>Endopterygota</taxon>
        <taxon>Diptera</taxon>
        <taxon>Brachycera</taxon>
        <taxon>Muscomorpha</taxon>
        <taxon>Ephydroidea</taxon>
        <taxon>Drosophilidae</taxon>
        <taxon>Drosophila</taxon>
    </lineage>
</organism>
<dbReference type="FunFam" id="3.40.50.2000:FF:000021">
    <property type="entry name" value="UDP-glucuronosyltransferase"/>
    <property type="match status" value="1"/>
</dbReference>
<reference evidence="7" key="1">
    <citation type="submission" date="2025-08" db="UniProtKB">
        <authorList>
            <consortium name="RefSeq"/>
        </authorList>
    </citation>
    <scope>IDENTIFICATION</scope>
    <source>
        <strain evidence="7">15085-1641.00</strain>
        <tissue evidence="7">Whole body</tissue>
    </source>
</reference>
<dbReference type="RefSeq" id="XP_023159675.2">
    <property type="nucleotide sequence ID" value="XM_023303907.2"/>
</dbReference>
<evidence type="ECO:0000256" key="3">
    <source>
        <dbReference type="ARBA" id="ARBA00022679"/>
    </source>
</evidence>
<name>A0A6J1L932_DROHY</name>
<dbReference type="OMA" id="SNHHMIS"/>
<evidence type="ECO:0000313" key="6">
    <source>
        <dbReference type="Proteomes" id="UP000504633"/>
    </source>
</evidence>
<comment type="catalytic activity">
    <reaction evidence="5">
        <text>glucuronate acceptor + UDP-alpha-D-glucuronate = acceptor beta-D-glucuronoside + UDP + H(+)</text>
        <dbReference type="Rhea" id="RHEA:21032"/>
        <dbReference type="ChEBI" id="CHEBI:15378"/>
        <dbReference type="ChEBI" id="CHEBI:58052"/>
        <dbReference type="ChEBI" id="CHEBI:58223"/>
        <dbReference type="ChEBI" id="CHEBI:132367"/>
        <dbReference type="ChEBI" id="CHEBI:132368"/>
        <dbReference type="EC" id="2.4.1.17"/>
    </reaction>
</comment>
<dbReference type="KEGG" id="dhe:111591964"/>
<evidence type="ECO:0000256" key="1">
    <source>
        <dbReference type="ARBA" id="ARBA00009995"/>
    </source>
</evidence>
<gene>
    <name evidence="7" type="primary">LOC111591964</name>
</gene>
<keyword evidence="2 4" id="KW-0328">Glycosyltransferase</keyword>
<dbReference type="AlphaFoldDB" id="A0A6J1L932"/>
<dbReference type="Gene3D" id="3.40.50.2000">
    <property type="entry name" value="Glycogen Phosphorylase B"/>
    <property type="match status" value="1"/>
</dbReference>
<dbReference type="PROSITE" id="PS00375">
    <property type="entry name" value="UDPGT"/>
    <property type="match status" value="1"/>
</dbReference>
<keyword evidence="6" id="KW-1185">Reference proteome</keyword>
<evidence type="ECO:0000256" key="5">
    <source>
        <dbReference type="RuleBase" id="RU362059"/>
    </source>
</evidence>
<sequence>MWVPVVNCSLGHPLLLLACWFTVGVHGARILCVFVGVHRSQLLVHLAVARVLLLRGHQLTVVTSQPLEHNWPKANVTHLLLPWQLAKEQLIEPQANFLSRLQWTLGRLEKSGELLDQPEWRSFMEHTPTTPYDLLLLGYHFNDHLLGVAAHFNCPVAIITTQQPIGFVHSLLGNPEERWYVPQPYDSRQRTGLEGCIFGLWEKLSELLARRVMQRIYSTHFPSPRYPSFEDMRRRVALALSNHHMISEGPIAPLLPSMLDIGGIVMEQTELMSIVIPQRPFILFSLGTRFSWLTMPGRVEQVFVDAFAELKDYDIYWTYDGVNAAAIHLANSHIYLEQWLPQAQLLAQPQARLFITHGGKGSLTEALYHGVPLLGLPLLGDQRPNLRKMQAKGWGLTLDIHNVSQAQLLGSIKRLLNETHFRESIQRSSVLYRDRPLNASDVAAYWLEYVIRHKGAPHLSGNARQLNFWQRQLLDVRLTVYGTLGLLSWLALWLNRKLNCNR</sequence>
<dbReference type="CDD" id="cd03784">
    <property type="entry name" value="GT1_Gtf-like"/>
    <property type="match status" value="1"/>
</dbReference>
<dbReference type="InterPro" id="IPR002213">
    <property type="entry name" value="UDP_glucos_trans"/>
</dbReference>